<sequence>MARRLDSLASTLGATLVPGRVEPSNPVESAVALDDFSVVVHPSFATLVIGERDELLGALASGDARAASLADAVLVTGADDPALRAALADARVTALVGAPGHESAILPTLVALLAADQAAEDRLVTNGTKVLTQVARRGGAKAVIAELAHRIDGWAVLLDAYGQVITTAGAGGLHVQDAVAVAFNRPVRVRHPGLQVHPVGPGEDLTAILVIASRESSTSRARDLASQAAALLDLVLRTHDHTGTERLGRAVMVDTLLAGGAEASALLRRWGVRERSLTAFALSSRSKGVDLERLVTRWLDELGAVHVLTESHDRVLGFLRDDQVDAFARRAVEFALDGNAVLRLGLGSSAPGDALARSAAEARQAHESAVADARTVVRYRALPTVALVLERLDADAAAGIAELLDPLRGADGAHGELLQTLRVYLVEHGALGTTASALGVHRQTLASRLHRIEDLTGLSMSNPDDRTAAWLALRALER</sequence>
<dbReference type="Pfam" id="PF13556">
    <property type="entry name" value="HTH_30"/>
    <property type="match status" value="1"/>
</dbReference>
<dbReference type="PANTHER" id="PTHR33744:SF7">
    <property type="entry name" value="PUCR FAMILY TRANSCRIPTIONAL REGULATOR"/>
    <property type="match status" value="1"/>
</dbReference>
<protein>
    <submittedName>
        <fullName evidence="2">PucR family transcriptional regulator</fullName>
    </submittedName>
</protein>
<keyword evidence="3" id="KW-1185">Reference proteome</keyword>
<organism evidence="2 3">
    <name type="scientific">Agromyces lapidis</name>
    <dbReference type="NCBI Taxonomy" id="279574"/>
    <lineage>
        <taxon>Bacteria</taxon>
        <taxon>Bacillati</taxon>
        <taxon>Actinomycetota</taxon>
        <taxon>Actinomycetes</taxon>
        <taxon>Micrococcales</taxon>
        <taxon>Microbacteriaceae</taxon>
        <taxon>Agromyces</taxon>
    </lineage>
</organism>
<proteinExistence type="predicted"/>
<dbReference type="InterPro" id="IPR042070">
    <property type="entry name" value="PucR_C-HTH_sf"/>
</dbReference>
<dbReference type="InterPro" id="IPR025736">
    <property type="entry name" value="PucR_C-HTH_dom"/>
</dbReference>
<dbReference type="EMBL" id="JBHMBL010000001">
    <property type="protein sequence ID" value="MFB9640945.1"/>
    <property type="molecule type" value="Genomic_DNA"/>
</dbReference>
<comment type="caution">
    <text evidence="2">The sequence shown here is derived from an EMBL/GenBank/DDBJ whole genome shotgun (WGS) entry which is preliminary data.</text>
</comment>
<name>A0ABV5SKU4_9MICO</name>
<reference evidence="2 3" key="1">
    <citation type="submission" date="2024-09" db="EMBL/GenBank/DDBJ databases">
        <authorList>
            <person name="Sun Q."/>
            <person name="Mori K."/>
        </authorList>
    </citation>
    <scope>NUCLEOTIDE SEQUENCE [LARGE SCALE GENOMIC DNA]</scope>
    <source>
        <strain evidence="2 3">JCM 14321</strain>
    </source>
</reference>
<gene>
    <name evidence="2" type="ORF">ACFFQV_01465</name>
</gene>
<evidence type="ECO:0000259" key="1">
    <source>
        <dbReference type="Pfam" id="PF13556"/>
    </source>
</evidence>
<dbReference type="InterPro" id="IPR051448">
    <property type="entry name" value="CdaR-like_regulators"/>
</dbReference>
<dbReference type="RefSeq" id="WP_157423651.1">
    <property type="nucleotide sequence ID" value="NZ_BAAANI010000008.1"/>
</dbReference>
<dbReference type="PANTHER" id="PTHR33744">
    <property type="entry name" value="CARBOHYDRATE DIACID REGULATOR"/>
    <property type="match status" value="1"/>
</dbReference>
<accession>A0ABV5SKU4</accession>
<feature type="domain" description="PucR C-terminal helix-turn-helix" evidence="1">
    <location>
        <begin position="417"/>
        <end position="475"/>
    </location>
</feature>
<evidence type="ECO:0000313" key="3">
    <source>
        <dbReference type="Proteomes" id="UP001589667"/>
    </source>
</evidence>
<dbReference type="Proteomes" id="UP001589667">
    <property type="component" value="Unassembled WGS sequence"/>
</dbReference>
<dbReference type="Gene3D" id="1.10.10.2840">
    <property type="entry name" value="PucR C-terminal helix-turn-helix domain"/>
    <property type="match status" value="1"/>
</dbReference>
<evidence type="ECO:0000313" key="2">
    <source>
        <dbReference type="EMBL" id="MFB9640945.1"/>
    </source>
</evidence>